<organism evidence="1 2">
    <name type="scientific">Roseateles oligotrophus</name>
    <dbReference type="NCBI Taxonomy" id="1769250"/>
    <lineage>
        <taxon>Bacteria</taxon>
        <taxon>Pseudomonadati</taxon>
        <taxon>Pseudomonadota</taxon>
        <taxon>Betaproteobacteria</taxon>
        <taxon>Burkholderiales</taxon>
        <taxon>Sphaerotilaceae</taxon>
        <taxon>Roseateles</taxon>
    </lineage>
</organism>
<dbReference type="EMBL" id="JAJIRN010000001">
    <property type="protein sequence ID" value="MCV2366589.1"/>
    <property type="molecule type" value="Genomic_DNA"/>
</dbReference>
<keyword evidence="2" id="KW-1185">Reference proteome</keyword>
<dbReference type="Proteomes" id="UP001209701">
    <property type="component" value="Unassembled WGS sequence"/>
</dbReference>
<name>A0ABT2Y966_9BURK</name>
<comment type="caution">
    <text evidence="1">The sequence shown here is derived from an EMBL/GenBank/DDBJ whole genome shotgun (WGS) entry which is preliminary data.</text>
</comment>
<proteinExistence type="predicted"/>
<evidence type="ECO:0000313" key="1">
    <source>
        <dbReference type="EMBL" id="MCV2366589.1"/>
    </source>
</evidence>
<sequence>MIGQHSPQFQAGYVAGLEGGYTVDAFEMSQMDDGYVLGYVVGQSEAESFRQASKMVWAWQAGELGRLYRVPLRSLEAFIDEDDDFDGSLLRALRESYEARDDELDEDDEPFG</sequence>
<protein>
    <submittedName>
        <fullName evidence="1">Uncharacterized protein</fullName>
    </submittedName>
</protein>
<gene>
    <name evidence="1" type="ORF">LNV07_00535</name>
</gene>
<accession>A0ABT2Y966</accession>
<dbReference type="RefSeq" id="WP_263569230.1">
    <property type="nucleotide sequence ID" value="NZ_JAJIRN010000001.1"/>
</dbReference>
<reference evidence="1 2" key="1">
    <citation type="submission" date="2021-11" db="EMBL/GenBank/DDBJ databases">
        <authorList>
            <person name="Liang Q."/>
            <person name="Mou H."/>
            <person name="Liu Z."/>
        </authorList>
    </citation>
    <scope>NUCLEOTIDE SEQUENCE [LARGE SCALE GENOMIC DNA]</scope>
    <source>
        <strain evidence="1 2">CHU3</strain>
    </source>
</reference>
<evidence type="ECO:0000313" key="2">
    <source>
        <dbReference type="Proteomes" id="UP001209701"/>
    </source>
</evidence>